<reference evidence="1 2" key="1">
    <citation type="submission" date="2017-09" db="EMBL/GenBank/DDBJ databases">
        <title>Complete genome sequence of Verrucomicrobial strain HZ-65, isolated from freshwater.</title>
        <authorList>
            <person name="Choi A."/>
        </authorList>
    </citation>
    <scope>NUCLEOTIDE SEQUENCE [LARGE SCALE GENOMIC DNA]</scope>
    <source>
        <strain evidence="1 2">HZ-65</strain>
    </source>
</reference>
<keyword evidence="2" id="KW-1185">Reference proteome</keyword>
<evidence type="ECO:0000313" key="2">
    <source>
        <dbReference type="Proteomes" id="UP000217265"/>
    </source>
</evidence>
<sequence length="135" mass="14387">MRTLAQILIAEERRADRDSAPPSRAAFRVCEKLRAPLCTFAGAAGFRSLLSRALVLARVDAPLLAGVQIKADGTFLYSPEMEAQSASAEAAQAGAALVDQLLGLLITFIGEALTLRLVHDVWPQTALKDPKSTGK</sequence>
<dbReference type="AlphaFoldDB" id="A0A290QFL6"/>
<proteinExistence type="predicted"/>
<protein>
    <submittedName>
        <fullName evidence="1">Uncharacterized protein</fullName>
    </submittedName>
</protein>
<organism evidence="1 2">
    <name type="scientific">Nibricoccus aquaticus</name>
    <dbReference type="NCBI Taxonomy" id="2576891"/>
    <lineage>
        <taxon>Bacteria</taxon>
        <taxon>Pseudomonadati</taxon>
        <taxon>Verrucomicrobiota</taxon>
        <taxon>Opitutia</taxon>
        <taxon>Opitutales</taxon>
        <taxon>Opitutaceae</taxon>
        <taxon>Nibricoccus</taxon>
    </lineage>
</organism>
<name>A0A290QFL6_9BACT</name>
<dbReference type="KEGG" id="vbh:CMV30_03755"/>
<dbReference type="EMBL" id="CP023344">
    <property type="protein sequence ID" value="ATC63141.1"/>
    <property type="molecule type" value="Genomic_DNA"/>
</dbReference>
<dbReference type="RefSeq" id="WP_096054773.1">
    <property type="nucleotide sequence ID" value="NZ_CP023344.1"/>
</dbReference>
<dbReference type="Proteomes" id="UP000217265">
    <property type="component" value="Chromosome"/>
</dbReference>
<gene>
    <name evidence="1" type="ORF">CMV30_03755</name>
</gene>
<accession>A0A290QFL6</accession>
<dbReference type="OrthoDB" id="120257at2"/>
<evidence type="ECO:0000313" key="1">
    <source>
        <dbReference type="EMBL" id="ATC63141.1"/>
    </source>
</evidence>